<reference evidence="1" key="1">
    <citation type="submission" date="2020-11" db="EMBL/GenBank/DDBJ databases">
        <authorList>
            <consortium name="DOE Joint Genome Institute"/>
            <person name="Ahrendt S."/>
            <person name="Riley R."/>
            <person name="Andreopoulos W."/>
            <person name="Labutti K."/>
            <person name="Pangilinan J."/>
            <person name="Ruiz-Duenas F.J."/>
            <person name="Barrasa J.M."/>
            <person name="Sanchez-Garcia M."/>
            <person name="Camarero S."/>
            <person name="Miyauchi S."/>
            <person name="Serrano A."/>
            <person name="Linde D."/>
            <person name="Babiker R."/>
            <person name="Drula E."/>
            <person name="Ayuso-Fernandez I."/>
            <person name="Pacheco R."/>
            <person name="Padilla G."/>
            <person name="Ferreira P."/>
            <person name="Barriuso J."/>
            <person name="Kellner H."/>
            <person name="Castanera R."/>
            <person name="Alfaro M."/>
            <person name="Ramirez L."/>
            <person name="Pisabarro A.G."/>
            <person name="Kuo A."/>
            <person name="Tritt A."/>
            <person name="Lipzen A."/>
            <person name="He G."/>
            <person name="Yan M."/>
            <person name="Ng V."/>
            <person name="Cullen D."/>
            <person name="Martin F."/>
            <person name="Rosso M.-N."/>
            <person name="Henrissat B."/>
            <person name="Hibbett D."/>
            <person name="Martinez A.T."/>
            <person name="Grigoriev I.V."/>
        </authorList>
    </citation>
    <scope>NUCLEOTIDE SEQUENCE</scope>
    <source>
        <strain evidence="1">ATCC 90797</strain>
    </source>
</reference>
<sequence length="219" mass="24008">MPLTPIDLPAGTYLVLCVQSNWAHSWILGECVRREQGGVTSESCQNCGVAPAFGRGGEQTHGGRDNLELSRYLNDVIPVDDGRLCLARGGRGRNSKGKLTVATLRPQGGKKPRIYPALFISPTPRRAPLVSLGPRGDMIWWWGCDGCQQQYTADIEAAMQYATAKERCRITSGSPCPRRSLALSTEHLTSLIGGRLTYISSVRQLRIYLPFSHFPAPNP</sequence>
<dbReference type="EMBL" id="MU154629">
    <property type="protein sequence ID" value="KAF9490964.1"/>
    <property type="molecule type" value="Genomic_DNA"/>
</dbReference>
<dbReference type="Proteomes" id="UP000807025">
    <property type="component" value="Unassembled WGS sequence"/>
</dbReference>
<gene>
    <name evidence="1" type="ORF">BDN71DRAFT_1453628</name>
</gene>
<organism evidence="1 2">
    <name type="scientific">Pleurotus eryngii</name>
    <name type="common">Boletus of the steppes</name>
    <dbReference type="NCBI Taxonomy" id="5323"/>
    <lineage>
        <taxon>Eukaryota</taxon>
        <taxon>Fungi</taxon>
        <taxon>Dikarya</taxon>
        <taxon>Basidiomycota</taxon>
        <taxon>Agaricomycotina</taxon>
        <taxon>Agaricomycetes</taxon>
        <taxon>Agaricomycetidae</taxon>
        <taxon>Agaricales</taxon>
        <taxon>Pleurotineae</taxon>
        <taxon>Pleurotaceae</taxon>
        <taxon>Pleurotus</taxon>
    </lineage>
</organism>
<protein>
    <submittedName>
        <fullName evidence="1">Uncharacterized protein</fullName>
    </submittedName>
</protein>
<comment type="caution">
    <text evidence="1">The sequence shown here is derived from an EMBL/GenBank/DDBJ whole genome shotgun (WGS) entry which is preliminary data.</text>
</comment>
<dbReference type="AlphaFoldDB" id="A0A9P5ZRC4"/>
<proteinExistence type="predicted"/>
<keyword evidence="2" id="KW-1185">Reference proteome</keyword>
<accession>A0A9P5ZRC4</accession>
<evidence type="ECO:0000313" key="1">
    <source>
        <dbReference type="EMBL" id="KAF9490964.1"/>
    </source>
</evidence>
<evidence type="ECO:0000313" key="2">
    <source>
        <dbReference type="Proteomes" id="UP000807025"/>
    </source>
</evidence>
<name>A0A9P5ZRC4_PLEER</name>